<evidence type="ECO:0000256" key="1">
    <source>
        <dbReference type="ARBA" id="ARBA00004651"/>
    </source>
</evidence>
<dbReference type="Pfam" id="PF03176">
    <property type="entry name" value="MMPL"/>
    <property type="match status" value="2"/>
</dbReference>
<feature type="transmembrane region" description="Helical" evidence="6">
    <location>
        <begin position="264"/>
        <end position="284"/>
    </location>
</feature>
<evidence type="ECO:0000259" key="7">
    <source>
        <dbReference type="Pfam" id="PF03176"/>
    </source>
</evidence>
<feature type="transmembrane region" description="Helical" evidence="6">
    <location>
        <begin position="13"/>
        <end position="35"/>
    </location>
</feature>
<dbReference type="RefSeq" id="WP_067943033.1">
    <property type="nucleotide sequence ID" value="NZ_CP014228.1"/>
</dbReference>
<dbReference type="AlphaFoldDB" id="A0A0X8JG57"/>
<evidence type="ECO:0000256" key="5">
    <source>
        <dbReference type="ARBA" id="ARBA00023136"/>
    </source>
</evidence>
<keyword evidence="3 6" id="KW-0812">Transmembrane</keyword>
<keyword evidence="9" id="KW-1185">Reference proteome</keyword>
<name>A0A0X8JG57_ACTRD</name>
<keyword evidence="4 6" id="KW-1133">Transmembrane helix</keyword>
<dbReference type="PANTHER" id="PTHR33406:SF13">
    <property type="entry name" value="MEMBRANE PROTEIN YDFJ"/>
    <property type="match status" value="1"/>
</dbReference>
<keyword evidence="5 6" id="KW-0472">Membrane</keyword>
<proteinExistence type="predicted"/>
<evidence type="ECO:0000256" key="4">
    <source>
        <dbReference type="ARBA" id="ARBA00022989"/>
    </source>
</evidence>
<dbReference type="OrthoDB" id="7051771at2"/>
<sequence>MLEHLANRVVKDAWVVVGAWVVLAALLLTLTLTGLGGKALFDRLEGGTVGVDGTESAEGQELLDTLAGDGETVTLQVTGTDLSDPAVVEGITKNLEPTHTALNDLLGEGSVLDPFVIPGGLTEPAAQVLASKDQDGFLVVVTVDPNGDEVASADDDQYHEQLDELVGKVEDRLRAVPAALHDVAPQARGTVSDDSLLASAVTDQVEKDLVTGELISLPLSLLIMVLVFGGFLAAGMPLIGALAAIAGSLGVLYGLTYVMDLQSFVVSIVTVIGLGLSIDYGLLITSRYREELARLDSADASPEVSGGRRRRRRPVVATAMRTTIMTTGRTVMFSALTVAIGMLGLLLMGTSVLHSIGLAGVAVVLITVAAAVTLVPAVLVLLGDRLRRPSVLSRVPLLGSLQRRMGDVTSEEGVFSRLAHAVHRVPWLVLVACLVLLVVLAAPVRHLHMLSSTTEMLPPHSDQRDYLRVLEEDYPAAAQPDATLVIAGTGQRVTDYVGRVAQADGVDSVLSTATAGSYTVVYLDLAGGPSSSEAEDAVASVRDVSAPADRWVTGQAATQLDFRLAIEHGLPWVLGTIVLATFVLLFLMTGSVLVPLKALIINSISLAASMGALTWVFQEGHLEGTLGFTSVGGLESYVVITAVGVGFGLAMDYEVFLLARIKEYWDSGCDNDTAVERGLQRSGRVVTSAALIMVTVFLGFVAGDLLAVKEIGVAMAIIVALDATVVRMLLVPATMTLLGSWNWWAPAPLRRVYERYRIEH</sequence>
<feature type="domain" description="Membrane transport protein MMPL" evidence="7">
    <location>
        <begin position="109"/>
        <end position="426"/>
    </location>
</feature>
<feature type="transmembrane region" description="Helical" evidence="6">
    <location>
        <begin position="221"/>
        <end position="252"/>
    </location>
</feature>
<feature type="transmembrane region" description="Helical" evidence="6">
    <location>
        <begin position="599"/>
        <end position="617"/>
    </location>
</feature>
<feature type="transmembrane region" description="Helical" evidence="6">
    <location>
        <begin position="685"/>
        <end position="705"/>
    </location>
</feature>
<evidence type="ECO:0000313" key="9">
    <source>
        <dbReference type="Proteomes" id="UP000065220"/>
    </source>
</evidence>
<feature type="transmembrane region" description="Helical" evidence="6">
    <location>
        <begin position="425"/>
        <end position="444"/>
    </location>
</feature>
<feature type="transmembrane region" description="Helical" evidence="6">
    <location>
        <begin position="356"/>
        <end position="382"/>
    </location>
</feature>
<dbReference type="Gene3D" id="1.20.1640.10">
    <property type="entry name" value="Multidrug efflux transporter AcrB transmembrane domain"/>
    <property type="match status" value="2"/>
</dbReference>
<dbReference type="InterPro" id="IPR004869">
    <property type="entry name" value="MMPL_dom"/>
</dbReference>
<gene>
    <name evidence="8" type="ORF">AXF14_10405</name>
</gene>
<dbReference type="EMBL" id="CP014228">
    <property type="protein sequence ID" value="AMD87912.1"/>
    <property type="molecule type" value="Genomic_DNA"/>
</dbReference>
<accession>A0A0X8JG57</accession>
<comment type="subcellular location">
    <subcellularLocation>
        <location evidence="1">Cell membrane</location>
        <topology evidence="1">Multi-pass membrane protein</topology>
    </subcellularLocation>
</comment>
<dbReference type="PANTHER" id="PTHR33406">
    <property type="entry name" value="MEMBRANE PROTEIN MJ1562-RELATED"/>
    <property type="match status" value="1"/>
</dbReference>
<feature type="transmembrane region" description="Helical" evidence="6">
    <location>
        <begin position="330"/>
        <end position="350"/>
    </location>
</feature>
<organism evidence="8 9">
    <name type="scientific">Actinomyces radicidentis</name>
    <dbReference type="NCBI Taxonomy" id="111015"/>
    <lineage>
        <taxon>Bacteria</taxon>
        <taxon>Bacillati</taxon>
        <taxon>Actinomycetota</taxon>
        <taxon>Actinomycetes</taxon>
        <taxon>Actinomycetales</taxon>
        <taxon>Actinomycetaceae</taxon>
        <taxon>Actinomyces</taxon>
    </lineage>
</organism>
<dbReference type="STRING" id="111015.AXF14_10405"/>
<feature type="transmembrane region" description="Helical" evidence="6">
    <location>
        <begin position="569"/>
        <end position="587"/>
    </location>
</feature>
<dbReference type="InterPro" id="IPR050545">
    <property type="entry name" value="Mycobact_MmpL"/>
</dbReference>
<dbReference type="GO" id="GO:0005886">
    <property type="term" value="C:plasma membrane"/>
    <property type="evidence" value="ECO:0007669"/>
    <property type="project" value="UniProtKB-SubCell"/>
</dbReference>
<evidence type="ECO:0000256" key="2">
    <source>
        <dbReference type="ARBA" id="ARBA00022475"/>
    </source>
</evidence>
<evidence type="ECO:0000256" key="6">
    <source>
        <dbReference type="SAM" id="Phobius"/>
    </source>
</evidence>
<feature type="domain" description="Membrane transport protein MMPL" evidence="7">
    <location>
        <begin position="504"/>
        <end position="746"/>
    </location>
</feature>
<evidence type="ECO:0000313" key="8">
    <source>
        <dbReference type="EMBL" id="AMD87912.1"/>
    </source>
</evidence>
<protein>
    <recommendedName>
        <fullName evidence="7">Membrane transport protein MMPL domain-containing protein</fullName>
    </recommendedName>
</protein>
<dbReference type="KEGG" id="ard:AXF14_10405"/>
<evidence type="ECO:0000256" key="3">
    <source>
        <dbReference type="ARBA" id="ARBA00022692"/>
    </source>
</evidence>
<dbReference type="SUPFAM" id="SSF82866">
    <property type="entry name" value="Multidrug efflux transporter AcrB transmembrane domain"/>
    <property type="match status" value="2"/>
</dbReference>
<reference evidence="9" key="1">
    <citation type="submission" date="2016-02" db="EMBL/GenBank/DDBJ databases">
        <authorList>
            <person name="Holder M.E."/>
            <person name="Ajami N.J."/>
            <person name="Petrosino J.F."/>
        </authorList>
    </citation>
    <scope>NUCLEOTIDE SEQUENCE [LARGE SCALE GENOMIC DNA]</scope>
    <source>
        <strain evidence="9">CCUG 36733</strain>
    </source>
</reference>
<keyword evidence="2" id="KW-1003">Cell membrane</keyword>
<feature type="transmembrane region" description="Helical" evidence="6">
    <location>
        <begin position="637"/>
        <end position="658"/>
    </location>
</feature>
<dbReference type="Proteomes" id="UP000065220">
    <property type="component" value="Chromosome"/>
</dbReference>